<dbReference type="PANTHER" id="PTHR37316:SF3">
    <property type="entry name" value="TEICHOIC ACID GLYCEROL-PHOSPHATE TRANSFERASE"/>
    <property type="match status" value="1"/>
</dbReference>
<gene>
    <name evidence="1" type="ORF">GCM10011346_06270</name>
</gene>
<dbReference type="InterPro" id="IPR043148">
    <property type="entry name" value="TagF_C"/>
</dbReference>
<accession>A0ABQ2NQC5</accession>
<dbReference type="Gene3D" id="3.40.50.12580">
    <property type="match status" value="1"/>
</dbReference>
<evidence type="ECO:0000313" key="2">
    <source>
        <dbReference type="Proteomes" id="UP000641206"/>
    </source>
</evidence>
<protein>
    <submittedName>
        <fullName evidence="1">CDP-glycerol glycerophosphotransferase</fullName>
    </submittedName>
</protein>
<keyword evidence="2" id="KW-1185">Reference proteome</keyword>
<organism evidence="1 2">
    <name type="scientific">Oceanobacillus neutriphilus</name>
    <dbReference type="NCBI Taxonomy" id="531815"/>
    <lineage>
        <taxon>Bacteria</taxon>
        <taxon>Bacillati</taxon>
        <taxon>Bacillota</taxon>
        <taxon>Bacilli</taxon>
        <taxon>Bacillales</taxon>
        <taxon>Bacillaceae</taxon>
        <taxon>Oceanobacillus</taxon>
    </lineage>
</organism>
<proteinExistence type="predicted"/>
<sequence length="888" mass="104429">MLNIKKLIKKCKSYLVKKAIVVQSRAVAEKSIEIDVSLKNFISYAGISAVLTNGMETIDLPYQRVKKKLTIAILISHLSDDVNNYIVLSNAKQKFWLKLDEHIKEKVLYHVVGNKLFRLSVNKKVLVKNLLPEFSFSNELKIIKNLYTSYSELTAVLENMDLNIDSHEKMFALKHGEMKPLEIAMNKETSTFEVLDFNQLSQGDWRLIIAIGDTAYFLESKTQEEISLLTSNHQGVLKYINKNFYLSLDNYYLEIEAMKLKVNEDTIQLEVATDIQPDKFQYTFLIQDTKLNKEFVRPVERTNNGFKTEILLENILEGSTIKRFFLLKEDSEGKHFKYQFFIETAKIFKRRSFKVIYNSQEYVLRVYRRKDKSMGSIIVRKPKLRRLMKSVKDFRLSGFIGNLHVFKDCTFYLAVEDRNTLDIVEYPLTEENFEVSIAAEDLIKVKGKEKSILDFFITVKDAEGNTIRKDKIKYELADYRKDNYYESIKEKDEYGNKHYFLVTTTPFDNMKIETFTIPKGVNMLSNTAGKDPNVWLIGERYNTAQDNGIALFRWLRKNTTIDAYYVIEEDAEDYRVLKDMEYVLCFGSKEHFEIASRAKVLLGTHDLENLLPYKPAQGFFNYEDTIKVFLQHGVLGRKPVEYDKKNYELPFDLFIVSSEPEKYDVVMNKMGYNEEEVAVTGLARFDNLPKENHSKDILLMPTWRDWIHTDEQFLKSQYYNYYNNLINNERLQGILEEYNVNLNFYPHYRAQNFFAQDINEENSRIHFIRLGSKTVQQLLIDHALLITDFSSVSFDFTLMNKPVIYYHFDVNRFFKRGILRPVEETFLGKIAQNETDLVDMIEESIENNFKSFDIELDNIIKYQDRHNCQRIYQTVLSKLNKENEKNEG</sequence>
<dbReference type="EMBL" id="BMLW01000001">
    <property type="protein sequence ID" value="GGP07955.1"/>
    <property type="molecule type" value="Genomic_DNA"/>
</dbReference>
<dbReference type="InterPro" id="IPR007554">
    <property type="entry name" value="Glycerophosphate_synth"/>
</dbReference>
<dbReference type="Proteomes" id="UP000641206">
    <property type="component" value="Unassembled WGS sequence"/>
</dbReference>
<dbReference type="SUPFAM" id="SSF53756">
    <property type="entry name" value="UDP-Glycosyltransferase/glycogen phosphorylase"/>
    <property type="match status" value="1"/>
</dbReference>
<evidence type="ECO:0000313" key="1">
    <source>
        <dbReference type="EMBL" id="GGP07955.1"/>
    </source>
</evidence>
<dbReference type="InterPro" id="IPR051612">
    <property type="entry name" value="Teichoic_Acid_Biosynth"/>
</dbReference>
<name>A0ABQ2NQC5_9BACI</name>
<comment type="caution">
    <text evidence="1">The sequence shown here is derived from an EMBL/GenBank/DDBJ whole genome shotgun (WGS) entry which is preliminary data.</text>
</comment>
<reference evidence="2" key="1">
    <citation type="journal article" date="2019" name="Int. J. Syst. Evol. Microbiol.">
        <title>The Global Catalogue of Microorganisms (GCM) 10K type strain sequencing project: providing services to taxonomists for standard genome sequencing and annotation.</title>
        <authorList>
            <consortium name="The Broad Institute Genomics Platform"/>
            <consortium name="The Broad Institute Genome Sequencing Center for Infectious Disease"/>
            <person name="Wu L."/>
            <person name="Ma J."/>
        </authorList>
    </citation>
    <scope>NUCLEOTIDE SEQUENCE [LARGE SCALE GENOMIC DNA]</scope>
    <source>
        <strain evidence="2">CGMCC 1.7693</strain>
    </source>
</reference>
<dbReference type="PANTHER" id="PTHR37316">
    <property type="entry name" value="TEICHOIC ACID GLYCEROL-PHOSPHATE PRIMASE"/>
    <property type="match status" value="1"/>
</dbReference>
<dbReference type="Pfam" id="PF04464">
    <property type="entry name" value="Glyphos_transf"/>
    <property type="match status" value="1"/>
</dbReference>